<dbReference type="KEGG" id="csg:Cylst_4385"/>
<evidence type="ECO:0000313" key="3">
    <source>
        <dbReference type="Proteomes" id="UP000010475"/>
    </source>
</evidence>
<keyword evidence="1" id="KW-0812">Transmembrane</keyword>
<gene>
    <name evidence="2" type="ORF">Cylst_4385</name>
</gene>
<evidence type="ECO:0008006" key="4">
    <source>
        <dbReference type="Google" id="ProtNLM"/>
    </source>
</evidence>
<dbReference type="eggNOG" id="ENOG50306F4">
    <property type="taxonomic scope" value="Bacteria"/>
</dbReference>
<reference evidence="2 3" key="1">
    <citation type="submission" date="2012-06" db="EMBL/GenBank/DDBJ databases">
        <title>Finished chromosome of genome of Cylindrospermum stagnale PCC 7417.</title>
        <authorList>
            <consortium name="US DOE Joint Genome Institute"/>
            <person name="Gugger M."/>
            <person name="Coursin T."/>
            <person name="Rippka R."/>
            <person name="Tandeau De Marsac N."/>
            <person name="Huntemann M."/>
            <person name="Wei C.-L."/>
            <person name="Han J."/>
            <person name="Detter J.C."/>
            <person name="Han C."/>
            <person name="Tapia R."/>
            <person name="Chen A."/>
            <person name="Kyrpides N."/>
            <person name="Mavromatis K."/>
            <person name="Markowitz V."/>
            <person name="Szeto E."/>
            <person name="Ivanova N."/>
            <person name="Pagani I."/>
            <person name="Pati A."/>
            <person name="Goodwin L."/>
            <person name="Nordberg H.P."/>
            <person name="Cantor M.N."/>
            <person name="Hua S.X."/>
            <person name="Woyke T."/>
            <person name="Kerfeld C.A."/>
        </authorList>
    </citation>
    <scope>NUCLEOTIDE SEQUENCE [LARGE SCALE GENOMIC DNA]</scope>
    <source>
        <strain evidence="2 3">PCC 7417</strain>
    </source>
</reference>
<proteinExistence type="predicted"/>
<keyword evidence="1" id="KW-0472">Membrane</keyword>
<evidence type="ECO:0000256" key="1">
    <source>
        <dbReference type="SAM" id="Phobius"/>
    </source>
</evidence>
<protein>
    <recommendedName>
        <fullName evidence="4">Transmembrane protein</fullName>
    </recommendedName>
</protein>
<organism evidence="2 3">
    <name type="scientific">Cylindrospermum stagnale PCC 7417</name>
    <dbReference type="NCBI Taxonomy" id="56107"/>
    <lineage>
        <taxon>Bacteria</taxon>
        <taxon>Bacillati</taxon>
        <taxon>Cyanobacteriota</taxon>
        <taxon>Cyanophyceae</taxon>
        <taxon>Nostocales</taxon>
        <taxon>Nostocaceae</taxon>
        <taxon>Cylindrospermum</taxon>
    </lineage>
</organism>
<keyword evidence="1" id="KW-1133">Transmembrane helix</keyword>
<feature type="transmembrane region" description="Helical" evidence="1">
    <location>
        <begin position="148"/>
        <end position="168"/>
    </location>
</feature>
<dbReference type="AlphaFoldDB" id="K9X1H4"/>
<evidence type="ECO:0000313" key="2">
    <source>
        <dbReference type="EMBL" id="AFZ26475.1"/>
    </source>
</evidence>
<keyword evidence="3" id="KW-1185">Reference proteome</keyword>
<dbReference type="EMBL" id="CP003642">
    <property type="protein sequence ID" value="AFZ26475.1"/>
    <property type="molecule type" value="Genomic_DNA"/>
</dbReference>
<dbReference type="Proteomes" id="UP000010475">
    <property type="component" value="Chromosome"/>
</dbReference>
<name>K9X1H4_9NOST</name>
<dbReference type="RefSeq" id="WP_015209717.1">
    <property type="nucleotide sequence ID" value="NC_019757.1"/>
</dbReference>
<sequence length="256" mass="29429">MKIIEETPTRLVIQQQPIRKWLSGGCLFIAGLSLLIYCIFFNFASVSLTCTRTSPNKINCELKRLSLLGRLGKIDKLNIFDPQQAQIITKSGSKGGKSYQVVITTPFGEFALLPYASYQANQNAAAEINNFIYSDKTSLFLRQNQREYLFYFSLCMLILTAFGAFVLSSPVSTCTFYKSLNQVFIERKGLFGEKIIKYSLLSILNFEIQEEQFKYKKLYRAVILLKFGQDIPINLEYTDENTVQYTVLRIRQFLKL</sequence>
<feature type="transmembrane region" description="Helical" evidence="1">
    <location>
        <begin position="21"/>
        <end position="44"/>
    </location>
</feature>
<dbReference type="HOGENOM" id="CLU_067541_0_0_3"/>
<accession>K9X1H4</accession>